<feature type="domain" description="Bacterial bifunctional deaminase-reductase C-terminal" evidence="1">
    <location>
        <begin position="4"/>
        <end position="184"/>
    </location>
</feature>
<sequence length="191" mass="20694">MRALTYYVGLSLDGFIAGPGDEVDFYPLADDHIAHMDAEYPEVLPTHVRASLGTADRPNRHFDTIVMGRRTYEPALREGITDPYAHLRTYVCSRTLPDSPDPAVTITDEDPVALVRRLKAEDGPLGVYLAGGGRLAGALLPEIDRLIVKKYPVVAGSGVPAFTTAFSPTAFTLTDSRTFSNGCTVLTLDRA</sequence>
<dbReference type="SUPFAM" id="SSF53597">
    <property type="entry name" value="Dihydrofolate reductase-like"/>
    <property type="match status" value="1"/>
</dbReference>
<dbReference type="Gene3D" id="3.40.430.10">
    <property type="entry name" value="Dihydrofolate Reductase, subunit A"/>
    <property type="match status" value="1"/>
</dbReference>
<dbReference type="EMBL" id="JACXYU010000008">
    <property type="protein sequence ID" value="MBD3933062.1"/>
    <property type="molecule type" value="Genomic_DNA"/>
</dbReference>
<accession>A0A927IDF4</accession>
<dbReference type="RefSeq" id="WP_191210364.1">
    <property type="nucleotide sequence ID" value="NZ_BAABKL010000007.1"/>
</dbReference>
<dbReference type="InterPro" id="IPR024072">
    <property type="entry name" value="DHFR-like_dom_sf"/>
</dbReference>
<dbReference type="PANTHER" id="PTHR38011">
    <property type="entry name" value="DIHYDROFOLATE REDUCTASE FAMILY PROTEIN (AFU_ORTHOLOGUE AFUA_8G06820)"/>
    <property type="match status" value="1"/>
</dbReference>
<dbReference type="GO" id="GO:0008703">
    <property type="term" value="F:5-amino-6-(5-phosphoribosylamino)uracil reductase activity"/>
    <property type="evidence" value="ECO:0007669"/>
    <property type="project" value="InterPro"/>
</dbReference>
<dbReference type="Pfam" id="PF01872">
    <property type="entry name" value="RibD_C"/>
    <property type="match status" value="1"/>
</dbReference>
<dbReference type="InterPro" id="IPR002734">
    <property type="entry name" value="RibDG_C"/>
</dbReference>
<name>A0A927IDF4_9ACTN</name>
<keyword evidence="3" id="KW-1185">Reference proteome</keyword>
<dbReference type="InterPro" id="IPR050765">
    <property type="entry name" value="Riboflavin_Biosynth_HTPR"/>
</dbReference>
<evidence type="ECO:0000313" key="2">
    <source>
        <dbReference type="EMBL" id="MBD3933062.1"/>
    </source>
</evidence>
<protein>
    <submittedName>
        <fullName evidence="2">Dihydrofolate reductase family protein</fullName>
    </submittedName>
</protein>
<proteinExistence type="predicted"/>
<evidence type="ECO:0000313" key="3">
    <source>
        <dbReference type="Proteomes" id="UP000632289"/>
    </source>
</evidence>
<dbReference type="AlphaFoldDB" id="A0A927IDF4"/>
<dbReference type="Proteomes" id="UP000632289">
    <property type="component" value="Unassembled WGS sequence"/>
</dbReference>
<dbReference type="GO" id="GO:0009231">
    <property type="term" value="P:riboflavin biosynthetic process"/>
    <property type="evidence" value="ECO:0007669"/>
    <property type="project" value="InterPro"/>
</dbReference>
<gene>
    <name evidence="2" type="ORF">IF129_16065</name>
</gene>
<reference evidence="2" key="1">
    <citation type="submission" date="2020-09" db="EMBL/GenBank/DDBJ databases">
        <title>Secondary metabolite and genome analysis of marine Streptomyces chumphonensis KK1-2T.</title>
        <authorList>
            <person name="Phongsopitanun W."/>
            <person name="Kanchanasin P."/>
            <person name="Pittayakhajonwut P."/>
            <person name="Suwanborirux K."/>
            <person name="Tanasupawat S."/>
        </authorList>
    </citation>
    <scope>NUCLEOTIDE SEQUENCE</scope>
    <source>
        <strain evidence="2">KK1-2</strain>
    </source>
</reference>
<dbReference type="PANTHER" id="PTHR38011:SF11">
    <property type="entry name" value="2,5-DIAMINO-6-RIBOSYLAMINO-4(3H)-PYRIMIDINONE 5'-PHOSPHATE REDUCTASE"/>
    <property type="match status" value="1"/>
</dbReference>
<comment type="caution">
    <text evidence="2">The sequence shown here is derived from an EMBL/GenBank/DDBJ whole genome shotgun (WGS) entry which is preliminary data.</text>
</comment>
<organism evidence="2 3">
    <name type="scientific">Streptomyces chumphonensis</name>
    <dbReference type="NCBI Taxonomy" id="1214925"/>
    <lineage>
        <taxon>Bacteria</taxon>
        <taxon>Bacillati</taxon>
        <taxon>Actinomycetota</taxon>
        <taxon>Actinomycetes</taxon>
        <taxon>Kitasatosporales</taxon>
        <taxon>Streptomycetaceae</taxon>
        <taxon>Streptomyces</taxon>
    </lineage>
</organism>
<evidence type="ECO:0000259" key="1">
    <source>
        <dbReference type="Pfam" id="PF01872"/>
    </source>
</evidence>